<reference evidence="2" key="1">
    <citation type="submission" date="2020-04" db="EMBL/GenBank/DDBJ databases">
        <title>Peptoniphilus sp. nov. isolated from swine feces.</title>
        <authorList>
            <person name="Ryu S.W."/>
        </authorList>
    </citation>
    <scope>NUCLEOTIDE SEQUENCE [LARGE SCALE GENOMIC DNA]</scope>
    <source>
        <strain evidence="2">AGMB00490</strain>
    </source>
</reference>
<keyword evidence="1" id="KW-0472">Membrane</keyword>
<dbReference type="AlphaFoldDB" id="A0A848RCW2"/>
<proteinExistence type="predicted"/>
<keyword evidence="3" id="KW-1185">Reference proteome</keyword>
<dbReference type="Proteomes" id="UP000568273">
    <property type="component" value="Unassembled WGS sequence"/>
</dbReference>
<evidence type="ECO:0000256" key="1">
    <source>
        <dbReference type="SAM" id="Phobius"/>
    </source>
</evidence>
<comment type="caution">
    <text evidence="2">The sequence shown here is derived from an EMBL/GenBank/DDBJ whole genome shotgun (WGS) entry which is preliminary data.</text>
</comment>
<keyword evidence="1" id="KW-0812">Transmembrane</keyword>
<organism evidence="2 3">
    <name type="scientific">Peptoniphilus faecalis</name>
    <dbReference type="NCBI Taxonomy" id="2731255"/>
    <lineage>
        <taxon>Bacteria</taxon>
        <taxon>Bacillati</taxon>
        <taxon>Bacillota</taxon>
        <taxon>Tissierellia</taxon>
        <taxon>Tissierellales</taxon>
        <taxon>Peptoniphilaceae</taxon>
        <taxon>Peptoniphilus</taxon>
    </lineage>
</organism>
<gene>
    <name evidence="2" type="ORF">HKO22_02790</name>
</gene>
<feature type="transmembrane region" description="Helical" evidence="1">
    <location>
        <begin position="6"/>
        <end position="23"/>
    </location>
</feature>
<evidence type="ECO:0000313" key="2">
    <source>
        <dbReference type="EMBL" id="NMW84670.1"/>
    </source>
</evidence>
<name>A0A848RCW2_9FIRM</name>
<dbReference type="EMBL" id="JABDSR010000003">
    <property type="protein sequence ID" value="NMW84670.1"/>
    <property type="molecule type" value="Genomic_DNA"/>
</dbReference>
<protein>
    <submittedName>
        <fullName evidence="2">Uncharacterized protein</fullName>
    </submittedName>
</protein>
<dbReference type="RefSeq" id="WP_169968367.1">
    <property type="nucleotide sequence ID" value="NZ_JABDSR010000003.1"/>
</dbReference>
<evidence type="ECO:0000313" key="3">
    <source>
        <dbReference type="Proteomes" id="UP000568273"/>
    </source>
</evidence>
<accession>A0A848RCW2</accession>
<sequence>MLETYQSIVNFGLLVVISALYLTQTPKMIEKITKVVEANTNAINDNKLHHQRLESFIVDMKNDIEDIKNSQNNTEIMAILTRIENKVDALGK</sequence>
<keyword evidence="1" id="KW-1133">Transmembrane helix</keyword>